<sequence length="43" mass="4704">MGTLNSGYPHGISTIQKHRYSAEPVGPDELDTFPDASQVRVEC</sequence>
<keyword evidence="3" id="KW-1185">Reference proteome</keyword>
<accession>A0A4V6MGH7</accession>
<proteinExistence type="predicted"/>
<reference evidence="2 3" key="1">
    <citation type="submission" date="2019-02" db="EMBL/GenBank/DDBJ databases">
        <title>Sequencing the genomes of 1000 actinobacteria strains.</title>
        <authorList>
            <person name="Klenk H.-P."/>
        </authorList>
    </citation>
    <scope>NUCLEOTIDE SEQUENCE [LARGE SCALE GENOMIC DNA]</scope>
    <source>
        <strain evidence="2 3">DSM 18319</strain>
    </source>
</reference>
<protein>
    <submittedName>
        <fullName evidence="2">Uncharacterized protein</fullName>
    </submittedName>
</protein>
<comment type="caution">
    <text evidence="2">The sequence shown here is derived from an EMBL/GenBank/DDBJ whole genome shotgun (WGS) entry which is preliminary data.</text>
</comment>
<evidence type="ECO:0000256" key="1">
    <source>
        <dbReference type="SAM" id="MobiDB-lite"/>
    </source>
</evidence>
<organism evidence="2 3">
    <name type="scientific">Microterricola gilva</name>
    <dbReference type="NCBI Taxonomy" id="393267"/>
    <lineage>
        <taxon>Bacteria</taxon>
        <taxon>Bacillati</taxon>
        <taxon>Actinomycetota</taxon>
        <taxon>Actinomycetes</taxon>
        <taxon>Micrococcales</taxon>
        <taxon>Microbacteriaceae</taxon>
        <taxon>Microterricola</taxon>
    </lineage>
</organism>
<dbReference type="AlphaFoldDB" id="A0A4V6MGH7"/>
<feature type="region of interest" description="Disordered" evidence="1">
    <location>
        <begin position="19"/>
        <end position="43"/>
    </location>
</feature>
<dbReference type="Proteomes" id="UP000291483">
    <property type="component" value="Unassembled WGS sequence"/>
</dbReference>
<evidence type="ECO:0000313" key="2">
    <source>
        <dbReference type="EMBL" id="RZU64146.1"/>
    </source>
</evidence>
<name>A0A4V6MGH7_9MICO</name>
<dbReference type="EMBL" id="SHLC01000001">
    <property type="protein sequence ID" value="RZU64146.1"/>
    <property type="molecule type" value="Genomic_DNA"/>
</dbReference>
<evidence type="ECO:0000313" key="3">
    <source>
        <dbReference type="Proteomes" id="UP000291483"/>
    </source>
</evidence>
<gene>
    <name evidence="2" type="ORF">EV379_0440</name>
</gene>